<evidence type="ECO:0000313" key="6">
    <source>
        <dbReference type="Proteomes" id="UP000180215"/>
    </source>
</evidence>
<dbReference type="InterPro" id="IPR017871">
    <property type="entry name" value="ABC_transporter-like_CS"/>
</dbReference>
<dbReference type="GO" id="GO:0005524">
    <property type="term" value="F:ATP binding"/>
    <property type="evidence" value="ECO:0007669"/>
    <property type="project" value="UniProtKB-KW"/>
</dbReference>
<keyword evidence="3" id="KW-0067">ATP-binding</keyword>
<dbReference type="Proteomes" id="UP000180215">
    <property type="component" value="Unassembled WGS sequence"/>
</dbReference>
<dbReference type="InterPro" id="IPR003593">
    <property type="entry name" value="AAA+_ATPase"/>
</dbReference>
<evidence type="ECO:0000313" key="5">
    <source>
        <dbReference type="EMBL" id="OHV16015.1"/>
    </source>
</evidence>
<name>A0A1S1P4P2_METEX</name>
<dbReference type="Pfam" id="PF00005">
    <property type="entry name" value="ABC_tran"/>
    <property type="match status" value="1"/>
</dbReference>
<evidence type="ECO:0000256" key="2">
    <source>
        <dbReference type="ARBA" id="ARBA00022741"/>
    </source>
</evidence>
<dbReference type="InterPro" id="IPR039421">
    <property type="entry name" value="Type_1_exporter"/>
</dbReference>
<accession>A0A1S1P4P2</accession>
<dbReference type="Gene3D" id="3.40.50.300">
    <property type="entry name" value="P-loop containing nucleotide triphosphate hydrolases"/>
    <property type="match status" value="1"/>
</dbReference>
<dbReference type="PANTHER" id="PTHR24221:SF654">
    <property type="entry name" value="ATP-BINDING CASSETTE SUB-FAMILY B MEMBER 6"/>
    <property type="match status" value="1"/>
</dbReference>
<evidence type="ECO:0000256" key="3">
    <source>
        <dbReference type="ARBA" id="ARBA00022840"/>
    </source>
</evidence>
<dbReference type="PANTHER" id="PTHR24221">
    <property type="entry name" value="ATP-BINDING CASSETTE SUB-FAMILY B"/>
    <property type="match status" value="1"/>
</dbReference>
<organism evidence="5 6">
    <name type="scientific">Methylorubrum extorquens</name>
    <name type="common">Methylobacterium dichloromethanicum</name>
    <name type="synonym">Methylobacterium extorquens</name>
    <dbReference type="NCBI Taxonomy" id="408"/>
    <lineage>
        <taxon>Bacteria</taxon>
        <taxon>Pseudomonadati</taxon>
        <taxon>Pseudomonadota</taxon>
        <taxon>Alphaproteobacteria</taxon>
        <taxon>Hyphomicrobiales</taxon>
        <taxon>Methylobacteriaceae</taxon>
        <taxon>Methylorubrum</taxon>
    </lineage>
</organism>
<dbReference type="PROSITE" id="PS50893">
    <property type="entry name" value="ABC_TRANSPORTER_2"/>
    <property type="match status" value="1"/>
</dbReference>
<feature type="domain" description="ABC transporter" evidence="4">
    <location>
        <begin position="1"/>
        <end position="229"/>
    </location>
</feature>
<keyword evidence="2" id="KW-0547">Nucleotide-binding</keyword>
<dbReference type="SUPFAM" id="SSF52540">
    <property type="entry name" value="P-loop containing nucleoside triphosphate hydrolases"/>
    <property type="match status" value="1"/>
</dbReference>
<sequence>MRPPGAVEPVLRGIDARIEQGTTCGILGPSGSGKSTLCRLIVGAWMPSAGHVRLDGADITAWNPTQLGRSIGYLPQQVDLFPGTVAENIARMGVVDAERVARAAMLADVHEMILRLPEGYDTDVGRLGNRLSGGQRQRIGLARALYGDPVLVVLDEPNSNLDGDGEQALNRALIELKRLGRTVVIVAHQPGALRTADTLLVLRDGAVGAFGPRDEVLKHLMVPKPRDEATAPAHRSAPAGPAAASFAAAPFAAAPFAAAAPAE</sequence>
<dbReference type="PROSITE" id="PS00211">
    <property type="entry name" value="ABC_TRANSPORTER_1"/>
    <property type="match status" value="1"/>
</dbReference>
<dbReference type="GO" id="GO:0016887">
    <property type="term" value="F:ATP hydrolysis activity"/>
    <property type="evidence" value="ECO:0007669"/>
    <property type="project" value="InterPro"/>
</dbReference>
<dbReference type="InterPro" id="IPR027417">
    <property type="entry name" value="P-loop_NTPase"/>
</dbReference>
<dbReference type="InterPro" id="IPR003439">
    <property type="entry name" value="ABC_transporter-like_ATP-bd"/>
</dbReference>
<evidence type="ECO:0000259" key="4">
    <source>
        <dbReference type="PROSITE" id="PS50893"/>
    </source>
</evidence>
<dbReference type="SMART" id="SM00382">
    <property type="entry name" value="AAA"/>
    <property type="match status" value="1"/>
</dbReference>
<dbReference type="GO" id="GO:0042626">
    <property type="term" value="F:ATPase-coupled transmembrane transporter activity"/>
    <property type="evidence" value="ECO:0007669"/>
    <property type="project" value="TreeGrafter"/>
</dbReference>
<comment type="similarity">
    <text evidence="1">Belongs to the ABC transporter superfamily.</text>
</comment>
<dbReference type="EMBL" id="MNAO01000177">
    <property type="protein sequence ID" value="OHV16015.1"/>
    <property type="molecule type" value="Genomic_DNA"/>
</dbReference>
<protein>
    <recommendedName>
        <fullName evidence="4">ABC transporter domain-containing protein</fullName>
    </recommendedName>
</protein>
<comment type="caution">
    <text evidence="5">The sequence shown here is derived from an EMBL/GenBank/DDBJ whole genome shotgun (WGS) entry which is preliminary data.</text>
</comment>
<proteinExistence type="inferred from homology"/>
<reference evidence="5 6" key="1">
    <citation type="submission" date="2016-10" db="EMBL/GenBank/DDBJ databases">
        <title>Draft genome sequence of Methylobacterium extorquens CP3, a seed endophyte of Crotalaria pumila with plant growth-promoting and metal tolerance properties.</title>
        <authorList>
            <person name="Sanchez-Lopez A.S."/>
            <person name="Van Hamme J.D."/>
            <person name="Thijs S."/>
            <person name="Mcammond B.M."/>
            <person name="Stevens V."/>
            <person name="Gonzalez-Chavez M.D.C."/>
            <person name="Vangronsveld J."/>
        </authorList>
    </citation>
    <scope>NUCLEOTIDE SEQUENCE [LARGE SCALE GENOMIC DNA]</scope>
    <source>
        <strain evidence="5 6">CP3</strain>
    </source>
</reference>
<evidence type="ECO:0000256" key="1">
    <source>
        <dbReference type="ARBA" id="ARBA00005417"/>
    </source>
</evidence>
<gene>
    <name evidence="5" type="ORF">BK022_14970</name>
</gene>
<dbReference type="AlphaFoldDB" id="A0A1S1P4P2"/>